<dbReference type="AlphaFoldDB" id="A0A9P6IPJ5"/>
<feature type="region of interest" description="Disordered" evidence="1">
    <location>
        <begin position="1"/>
        <end position="124"/>
    </location>
</feature>
<protein>
    <submittedName>
        <fullName evidence="2">Uncharacterized protein</fullName>
    </submittedName>
</protein>
<feature type="compositionally biased region" description="Basic and acidic residues" evidence="1">
    <location>
        <begin position="66"/>
        <end position="76"/>
    </location>
</feature>
<dbReference type="Proteomes" id="UP000738359">
    <property type="component" value="Unassembled WGS sequence"/>
</dbReference>
<organism evidence="2 3">
    <name type="scientific">Mortierella alpina</name>
    <name type="common">Oleaginous fungus</name>
    <name type="synonym">Mortierella renispora</name>
    <dbReference type="NCBI Taxonomy" id="64518"/>
    <lineage>
        <taxon>Eukaryota</taxon>
        <taxon>Fungi</taxon>
        <taxon>Fungi incertae sedis</taxon>
        <taxon>Mucoromycota</taxon>
        <taxon>Mortierellomycotina</taxon>
        <taxon>Mortierellomycetes</taxon>
        <taxon>Mortierellales</taxon>
        <taxon>Mortierellaceae</taxon>
        <taxon>Mortierella</taxon>
    </lineage>
</organism>
<feature type="compositionally biased region" description="Polar residues" evidence="1">
    <location>
        <begin position="12"/>
        <end position="28"/>
    </location>
</feature>
<comment type="caution">
    <text evidence="2">The sequence shown here is derived from an EMBL/GenBank/DDBJ whole genome shotgun (WGS) entry which is preliminary data.</text>
</comment>
<proteinExistence type="predicted"/>
<feature type="compositionally biased region" description="Acidic residues" evidence="1">
    <location>
        <begin position="104"/>
        <end position="124"/>
    </location>
</feature>
<evidence type="ECO:0000313" key="3">
    <source>
        <dbReference type="Proteomes" id="UP000738359"/>
    </source>
</evidence>
<accession>A0A9P6IPJ5</accession>
<feature type="compositionally biased region" description="Low complexity" evidence="1">
    <location>
        <begin position="29"/>
        <end position="40"/>
    </location>
</feature>
<evidence type="ECO:0000313" key="2">
    <source>
        <dbReference type="EMBL" id="KAF9943483.1"/>
    </source>
</evidence>
<keyword evidence="3" id="KW-1185">Reference proteome</keyword>
<reference evidence="2" key="1">
    <citation type="journal article" date="2020" name="Fungal Divers.">
        <title>Resolving the Mortierellaceae phylogeny through synthesis of multi-gene phylogenetics and phylogenomics.</title>
        <authorList>
            <person name="Vandepol N."/>
            <person name="Liber J."/>
            <person name="Desiro A."/>
            <person name="Na H."/>
            <person name="Kennedy M."/>
            <person name="Barry K."/>
            <person name="Grigoriev I.V."/>
            <person name="Miller A.N."/>
            <person name="O'Donnell K."/>
            <person name="Stajich J.E."/>
            <person name="Bonito G."/>
        </authorList>
    </citation>
    <scope>NUCLEOTIDE SEQUENCE</scope>
    <source>
        <strain evidence="2">CK1249</strain>
    </source>
</reference>
<evidence type="ECO:0000256" key="1">
    <source>
        <dbReference type="SAM" id="MobiDB-lite"/>
    </source>
</evidence>
<feature type="compositionally biased region" description="Basic residues" evidence="1">
    <location>
        <begin position="1"/>
        <end position="11"/>
    </location>
</feature>
<dbReference type="EMBL" id="JAAAHY010003209">
    <property type="protein sequence ID" value="KAF9943483.1"/>
    <property type="molecule type" value="Genomic_DNA"/>
</dbReference>
<sequence length="176" mass="19264">MTSKRSNKGKARQSSTPIASTSTIDGNLTPSTTVTTETSTNADSCTLNPENIELGQEEDNGLQERTQPHGNDEDSSPHTTINGEESTRPSTQSNYAGEESMAMDVDDTEDANPATDDDDPFEMSDIEVPEDISETRATVKELLSIQELQLRKLLAIKRHIQQNPGQANKYEARLPV</sequence>
<gene>
    <name evidence="2" type="ORF">BGZ70_005908</name>
</gene>
<dbReference type="OrthoDB" id="2435859at2759"/>
<name>A0A9P6IPJ5_MORAP</name>
<feature type="compositionally biased region" description="Polar residues" evidence="1">
    <location>
        <begin position="77"/>
        <end position="95"/>
    </location>
</feature>